<reference evidence="1 2" key="1">
    <citation type="journal article" date="2024" name="G3 (Bethesda)">
        <title>Genome assembly of Hibiscus sabdariffa L. provides insights into metabolisms of medicinal natural products.</title>
        <authorList>
            <person name="Kim T."/>
        </authorList>
    </citation>
    <scope>NUCLEOTIDE SEQUENCE [LARGE SCALE GENOMIC DNA]</scope>
    <source>
        <strain evidence="1">TK-2024</strain>
        <tissue evidence="1">Old leaves</tissue>
    </source>
</reference>
<evidence type="ECO:0000313" key="2">
    <source>
        <dbReference type="Proteomes" id="UP001472677"/>
    </source>
</evidence>
<dbReference type="Proteomes" id="UP001472677">
    <property type="component" value="Unassembled WGS sequence"/>
</dbReference>
<accession>A0ABR2C9M2</accession>
<evidence type="ECO:0000313" key="1">
    <source>
        <dbReference type="EMBL" id="KAK8516109.1"/>
    </source>
</evidence>
<dbReference type="EMBL" id="JBBPBM010000060">
    <property type="protein sequence ID" value="KAK8516109.1"/>
    <property type="molecule type" value="Genomic_DNA"/>
</dbReference>
<protein>
    <submittedName>
        <fullName evidence="1">Uncharacterized protein</fullName>
    </submittedName>
</protein>
<name>A0ABR2C9M2_9ROSI</name>
<sequence>MRLESGVTGDWELLMGVDLVKVTFSAVMRGWRWNSGLESDNNGDGGSGMRELVKVWRHIGSGVKLMAGGSWAEDSVVGGELVQDWNNGELVWQ</sequence>
<organism evidence="1 2">
    <name type="scientific">Hibiscus sabdariffa</name>
    <name type="common">roselle</name>
    <dbReference type="NCBI Taxonomy" id="183260"/>
    <lineage>
        <taxon>Eukaryota</taxon>
        <taxon>Viridiplantae</taxon>
        <taxon>Streptophyta</taxon>
        <taxon>Embryophyta</taxon>
        <taxon>Tracheophyta</taxon>
        <taxon>Spermatophyta</taxon>
        <taxon>Magnoliopsida</taxon>
        <taxon>eudicotyledons</taxon>
        <taxon>Gunneridae</taxon>
        <taxon>Pentapetalae</taxon>
        <taxon>rosids</taxon>
        <taxon>malvids</taxon>
        <taxon>Malvales</taxon>
        <taxon>Malvaceae</taxon>
        <taxon>Malvoideae</taxon>
        <taxon>Hibiscus</taxon>
    </lineage>
</organism>
<keyword evidence="2" id="KW-1185">Reference proteome</keyword>
<comment type="caution">
    <text evidence="1">The sequence shown here is derived from an EMBL/GenBank/DDBJ whole genome shotgun (WGS) entry which is preliminary data.</text>
</comment>
<gene>
    <name evidence="1" type="ORF">V6N12_013518</name>
</gene>
<proteinExistence type="predicted"/>